<evidence type="ECO:0000313" key="2">
    <source>
        <dbReference type="EMBL" id="KAK2093733.1"/>
    </source>
</evidence>
<keyword evidence="3" id="KW-1185">Reference proteome</keyword>
<feature type="non-terminal residue" evidence="2">
    <location>
        <position position="1"/>
    </location>
</feature>
<comment type="caution">
    <text evidence="2">The sequence shown here is derived from an EMBL/GenBank/DDBJ whole genome shotgun (WGS) entry which is preliminary data.</text>
</comment>
<evidence type="ECO:0000256" key="1">
    <source>
        <dbReference type="SAM" id="MobiDB-lite"/>
    </source>
</evidence>
<proteinExistence type="predicted"/>
<name>A0ABQ9U9L6_SAGOE</name>
<gene>
    <name evidence="2" type="ORF">P7K49_027471</name>
</gene>
<evidence type="ECO:0000313" key="3">
    <source>
        <dbReference type="Proteomes" id="UP001266305"/>
    </source>
</evidence>
<organism evidence="2 3">
    <name type="scientific">Saguinus oedipus</name>
    <name type="common">Cotton-top tamarin</name>
    <name type="synonym">Oedipomidas oedipus</name>
    <dbReference type="NCBI Taxonomy" id="9490"/>
    <lineage>
        <taxon>Eukaryota</taxon>
        <taxon>Metazoa</taxon>
        <taxon>Chordata</taxon>
        <taxon>Craniata</taxon>
        <taxon>Vertebrata</taxon>
        <taxon>Euteleostomi</taxon>
        <taxon>Mammalia</taxon>
        <taxon>Eutheria</taxon>
        <taxon>Euarchontoglires</taxon>
        <taxon>Primates</taxon>
        <taxon>Haplorrhini</taxon>
        <taxon>Platyrrhini</taxon>
        <taxon>Cebidae</taxon>
        <taxon>Callitrichinae</taxon>
        <taxon>Saguinus</taxon>
    </lineage>
</organism>
<feature type="compositionally biased region" description="Basic and acidic residues" evidence="1">
    <location>
        <begin position="84"/>
        <end position="94"/>
    </location>
</feature>
<accession>A0ABQ9U9L6</accession>
<feature type="region of interest" description="Disordered" evidence="1">
    <location>
        <begin position="1"/>
        <end position="22"/>
    </location>
</feature>
<sequence>DCSSDPVVLCRPPTWTQNGNGENAYNNDSILNHLEIKPLDNLVAQHNFCDLLRKGSISHSSNDAVTASEAAPEAALISSVLVPRDCDEHPKPKDTQPASLEEQAARSQ</sequence>
<dbReference type="EMBL" id="JASSZA010000014">
    <property type="protein sequence ID" value="KAK2093733.1"/>
    <property type="molecule type" value="Genomic_DNA"/>
</dbReference>
<dbReference type="Proteomes" id="UP001266305">
    <property type="component" value="Unassembled WGS sequence"/>
</dbReference>
<reference evidence="2 3" key="1">
    <citation type="submission" date="2023-05" db="EMBL/GenBank/DDBJ databases">
        <title>B98-5 Cell Line De Novo Hybrid Assembly: An Optical Mapping Approach.</title>
        <authorList>
            <person name="Kananen K."/>
            <person name="Auerbach J.A."/>
            <person name="Kautto E."/>
            <person name="Blachly J.S."/>
        </authorList>
    </citation>
    <scope>NUCLEOTIDE SEQUENCE [LARGE SCALE GENOMIC DNA]</scope>
    <source>
        <strain evidence="2">B95-8</strain>
        <tissue evidence="2">Cell line</tissue>
    </source>
</reference>
<protein>
    <submittedName>
        <fullName evidence="2">Uncharacterized protein</fullName>
    </submittedName>
</protein>
<feature type="region of interest" description="Disordered" evidence="1">
    <location>
        <begin position="81"/>
        <end position="108"/>
    </location>
</feature>